<dbReference type="GO" id="GO:0003934">
    <property type="term" value="F:GTP cyclohydrolase I activity"/>
    <property type="evidence" value="ECO:0007669"/>
    <property type="project" value="UniProtKB-EC"/>
</dbReference>
<accession>A0A8S5LX45</accession>
<comment type="pathway">
    <text evidence="1">Cofactor biosynthesis; 7,8-dihydroneopterin triphosphate biosynthesis; 7,8-dihydroneopterin triphosphate from GTP: step 1/1.</text>
</comment>
<protein>
    <recommendedName>
        <fullName evidence="2">GTP cyclohydrolase I</fullName>
        <ecNumber evidence="2">3.5.4.16</ecNumber>
    </recommendedName>
</protein>
<dbReference type="PANTHER" id="PTHR11109">
    <property type="entry name" value="GTP CYCLOHYDROLASE I"/>
    <property type="match status" value="1"/>
</dbReference>
<dbReference type="EC" id="3.5.4.16" evidence="2"/>
<dbReference type="GO" id="GO:0005525">
    <property type="term" value="F:GTP binding"/>
    <property type="evidence" value="ECO:0007669"/>
    <property type="project" value="TreeGrafter"/>
</dbReference>
<dbReference type="InterPro" id="IPR001474">
    <property type="entry name" value="GTP_CycHdrlase_I"/>
</dbReference>
<dbReference type="Pfam" id="PF01227">
    <property type="entry name" value="GTP_cyclohydroI"/>
    <property type="match status" value="1"/>
</dbReference>
<dbReference type="EMBL" id="BK014762">
    <property type="protein sequence ID" value="DAD74540.1"/>
    <property type="molecule type" value="Genomic_DNA"/>
</dbReference>
<evidence type="ECO:0000313" key="5">
    <source>
        <dbReference type="EMBL" id="DAD74540.1"/>
    </source>
</evidence>
<evidence type="ECO:0000259" key="4">
    <source>
        <dbReference type="Pfam" id="PF01227"/>
    </source>
</evidence>
<organism evidence="5">
    <name type="scientific">Myoviridae sp. ctZgq1</name>
    <dbReference type="NCBI Taxonomy" id="2826666"/>
    <lineage>
        <taxon>Viruses</taxon>
        <taxon>Duplodnaviria</taxon>
        <taxon>Heunggongvirae</taxon>
        <taxon>Uroviricota</taxon>
        <taxon>Caudoviricetes</taxon>
    </lineage>
</organism>
<evidence type="ECO:0000256" key="1">
    <source>
        <dbReference type="ARBA" id="ARBA00005080"/>
    </source>
</evidence>
<evidence type="ECO:0000256" key="2">
    <source>
        <dbReference type="ARBA" id="ARBA00012715"/>
    </source>
</evidence>
<dbReference type="InterPro" id="IPR020602">
    <property type="entry name" value="GTP_CycHdrlase_I_dom"/>
</dbReference>
<keyword evidence="3" id="KW-0378">Hydrolase</keyword>
<dbReference type="SUPFAM" id="SSF55620">
    <property type="entry name" value="Tetrahydrobiopterin biosynthesis enzymes-like"/>
    <property type="match status" value="1"/>
</dbReference>
<dbReference type="InterPro" id="IPR043134">
    <property type="entry name" value="GTP-CH-I_N"/>
</dbReference>
<proteinExistence type="predicted"/>
<reference evidence="5" key="1">
    <citation type="journal article" date="2021" name="Proc. Natl. Acad. Sci. U.S.A.">
        <title>A Catalog of Tens of Thousands of Viruses from Human Metagenomes Reveals Hidden Associations with Chronic Diseases.</title>
        <authorList>
            <person name="Tisza M.J."/>
            <person name="Buck C.B."/>
        </authorList>
    </citation>
    <scope>NUCLEOTIDE SEQUENCE</scope>
    <source>
        <strain evidence="5">CtZgq1</strain>
    </source>
</reference>
<sequence length="180" mass="20640">MLTNEEKIKQIEKNLEEIMNILGIEKTDGNFETPKRVAKMYVNELFGSLHQEEPENIKVFSSEGASSEVTVTVPFSSVCEHHWLPFFGEAKITYKPRKKVLGLSKFARIVKFVAKKPQLQERLTKEIADLVFKYTEPEYVKVEVEAEHTCVRCRGVEVPCNTKTEYVNRMKIGVVNNGTI</sequence>
<dbReference type="PANTHER" id="PTHR11109:SF7">
    <property type="entry name" value="GTP CYCLOHYDROLASE 1"/>
    <property type="match status" value="1"/>
</dbReference>
<dbReference type="Gene3D" id="1.10.286.10">
    <property type="match status" value="1"/>
</dbReference>
<dbReference type="GO" id="GO:0006729">
    <property type="term" value="P:tetrahydrobiopterin biosynthetic process"/>
    <property type="evidence" value="ECO:0007669"/>
    <property type="project" value="TreeGrafter"/>
</dbReference>
<dbReference type="GO" id="GO:0046654">
    <property type="term" value="P:tetrahydrofolate biosynthetic process"/>
    <property type="evidence" value="ECO:0007669"/>
    <property type="project" value="InterPro"/>
</dbReference>
<dbReference type="InterPro" id="IPR018234">
    <property type="entry name" value="GTP_CycHdrlase_I_CS"/>
</dbReference>
<feature type="domain" description="GTP cyclohydrolase I" evidence="4">
    <location>
        <begin position="11"/>
        <end position="162"/>
    </location>
</feature>
<name>A0A8S5LX45_9CAUD</name>
<dbReference type="PROSITE" id="PS00860">
    <property type="entry name" value="GTP_CYCLOHYDROL_1_2"/>
    <property type="match status" value="1"/>
</dbReference>
<dbReference type="Gene3D" id="3.30.1130.10">
    <property type="match status" value="1"/>
</dbReference>
<dbReference type="GO" id="GO:0008270">
    <property type="term" value="F:zinc ion binding"/>
    <property type="evidence" value="ECO:0007669"/>
    <property type="project" value="TreeGrafter"/>
</dbReference>
<evidence type="ECO:0000256" key="3">
    <source>
        <dbReference type="ARBA" id="ARBA00022801"/>
    </source>
</evidence>
<dbReference type="InterPro" id="IPR043133">
    <property type="entry name" value="GTP-CH-I_C/QueF"/>
</dbReference>